<dbReference type="Gene3D" id="3.30.1370.50">
    <property type="entry name" value="R3H-like domain"/>
    <property type="match status" value="1"/>
</dbReference>
<dbReference type="PANTHER" id="PTHR13498:SF3">
    <property type="entry name" value="SPERM-ASSOCIATED ANTIGEN 7"/>
    <property type="match status" value="1"/>
</dbReference>
<evidence type="ECO:0000256" key="1">
    <source>
        <dbReference type="SAM" id="MobiDB-lite"/>
    </source>
</evidence>
<dbReference type="GO" id="GO:0003676">
    <property type="term" value="F:nucleic acid binding"/>
    <property type="evidence" value="ECO:0007669"/>
    <property type="project" value="UniProtKB-UniRule"/>
</dbReference>
<feature type="domain" description="R3H" evidence="2">
    <location>
        <begin position="34"/>
        <end position="97"/>
    </location>
</feature>
<dbReference type="SMART" id="SM00393">
    <property type="entry name" value="R3H"/>
    <property type="match status" value="1"/>
</dbReference>
<dbReference type="SUPFAM" id="SSF82708">
    <property type="entry name" value="R3H domain"/>
    <property type="match status" value="1"/>
</dbReference>
<dbReference type="InterPro" id="IPR036867">
    <property type="entry name" value="R3H_dom_sf"/>
</dbReference>
<dbReference type="InterPro" id="IPR001374">
    <property type="entry name" value="R3H_dom"/>
</dbReference>
<dbReference type="EnsemblMetazoa" id="ADIR004114-RA">
    <property type="protein sequence ID" value="ADIR004114-PA"/>
    <property type="gene ID" value="ADIR004114"/>
</dbReference>
<dbReference type="AlphaFoldDB" id="A0A182N8Z0"/>
<dbReference type="Proteomes" id="UP000075884">
    <property type="component" value="Unassembled WGS sequence"/>
</dbReference>
<dbReference type="STRING" id="7168.A0A182N8Z0"/>
<sequence>MDKPPVKDKQEKQIFEKQKKEYETIKNHQREELNRFRLYAEERLGRLMKDSNRHSMEFQPLDQVHRSIVHDIAETAGLSAVSFGVEGERYIVVYKKEHPPSEDELNARKNGEVWNKQVAQEYAERRQLLRLNQLKKRSEQSDRKDDGNTPSSNYNKKYVHLFGEDAAIDVARRTEVNRSYGYVPSENKKDVRSIEQTMADIVARKKLKTQHQESAVVEEPPPQETTSNPIP</sequence>
<dbReference type="InterPro" id="IPR017330">
    <property type="entry name" value="SPAG7"/>
</dbReference>
<feature type="compositionally biased region" description="Basic and acidic residues" evidence="1">
    <location>
        <begin position="136"/>
        <end position="147"/>
    </location>
</feature>
<dbReference type="VEuPathDB" id="VectorBase:ADIR004114"/>
<feature type="region of interest" description="Disordered" evidence="1">
    <location>
        <begin position="132"/>
        <end position="157"/>
    </location>
</feature>
<evidence type="ECO:0000313" key="3">
    <source>
        <dbReference type="EnsemblMetazoa" id="ADIR004114-PA"/>
    </source>
</evidence>
<dbReference type="PIRSF" id="PIRSF037943">
    <property type="entry name" value="Sperm-assoc_antigen_PAG7"/>
    <property type="match status" value="1"/>
</dbReference>
<dbReference type="PANTHER" id="PTHR13498">
    <property type="entry name" value="SPERM ASSOCIATED ANTIGEN 7"/>
    <property type="match status" value="1"/>
</dbReference>
<evidence type="ECO:0000313" key="4">
    <source>
        <dbReference type="Proteomes" id="UP000075884"/>
    </source>
</evidence>
<feature type="region of interest" description="Disordered" evidence="1">
    <location>
        <begin position="206"/>
        <end position="231"/>
    </location>
</feature>
<accession>A0A182N8Z0</accession>
<keyword evidence="4" id="KW-1185">Reference proteome</keyword>
<proteinExistence type="predicted"/>
<name>A0A182N8Z0_9DIPT</name>
<organism evidence="3 4">
    <name type="scientific">Anopheles dirus</name>
    <dbReference type="NCBI Taxonomy" id="7168"/>
    <lineage>
        <taxon>Eukaryota</taxon>
        <taxon>Metazoa</taxon>
        <taxon>Ecdysozoa</taxon>
        <taxon>Arthropoda</taxon>
        <taxon>Hexapoda</taxon>
        <taxon>Insecta</taxon>
        <taxon>Pterygota</taxon>
        <taxon>Neoptera</taxon>
        <taxon>Endopterygota</taxon>
        <taxon>Diptera</taxon>
        <taxon>Nematocera</taxon>
        <taxon>Culicoidea</taxon>
        <taxon>Culicidae</taxon>
        <taxon>Anophelinae</taxon>
        <taxon>Anopheles</taxon>
    </lineage>
</organism>
<protein>
    <recommendedName>
        <fullName evidence="2">R3H domain-containing protein</fullName>
    </recommendedName>
</protein>
<reference evidence="4" key="1">
    <citation type="submission" date="2013-03" db="EMBL/GenBank/DDBJ databases">
        <title>The Genome Sequence of Anopheles dirus WRAIR2.</title>
        <authorList>
            <consortium name="The Broad Institute Genomics Platform"/>
            <person name="Neafsey D.E."/>
            <person name="Walton C."/>
            <person name="Walker B."/>
            <person name="Young S.K."/>
            <person name="Zeng Q."/>
            <person name="Gargeya S."/>
            <person name="Fitzgerald M."/>
            <person name="Haas B."/>
            <person name="Abouelleil A."/>
            <person name="Allen A.W."/>
            <person name="Alvarado L."/>
            <person name="Arachchi H.M."/>
            <person name="Berlin A.M."/>
            <person name="Chapman S.B."/>
            <person name="Gainer-Dewar J."/>
            <person name="Goldberg J."/>
            <person name="Griggs A."/>
            <person name="Gujja S."/>
            <person name="Hansen M."/>
            <person name="Howarth C."/>
            <person name="Imamovic A."/>
            <person name="Ireland A."/>
            <person name="Larimer J."/>
            <person name="McCowan C."/>
            <person name="Murphy C."/>
            <person name="Pearson M."/>
            <person name="Poon T.W."/>
            <person name="Priest M."/>
            <person name="Roberts A."/>
            <person name="Saif S."/>
            <person name="Shea T."/>
            <person name="Sisk P."/>
            <person name="Sykes S."/>
            <person name="Wortman J."/>
            <person name="Nusbaum C."/>
            <person name="Birren B."/>
        </authorList>
    </citation>
    <scope>NUCLEOTIDE SEQUENCE [LARGE SCALE GENOMIC DNA]</scope>
    <source>
        <strain evidence="4">WRAIR2</strain>
    </source>
</reference>
<dbReference type="Pfam" id="PF01424">
    <property type="entry name" value="R3H"/>
    <property type="match status" value="1"/>
</dbReference>
<reference evidence="3" key="2">
    <citation type="submission" date="2020-05" db="UniProtKB">
        <authorList>
            <consortium name="EnsemblMetazoa"/>
        </authorList>
    </citation>
    <scope>IDENTIFICATION</scope>
    <source>
        <strain evidence="3">WRAIR2</strain>
    </source>
</reference>
<evidence type="ECO:0000259" key="2">
    <source>
        <dbReference type="PROSITE" id="PS51061"/>
    </source>
</evidence>
<dbReference type="PROSITE" id="PS51061">
    <property type="entry name" value="R3H"/>
    <property type="match status" value="1"/>
</dbReference>